<dbReference type="InterPro" id="IPR003123">
    <property type="entry name" value="VPS9"/>
</dbReference>
<organism evidence="2 3">
    <name type="scientific">Achlya hypogyna</name>
    <name type="common">Oomycete</name>
    <name type="synonym">Protoachlya hypogyna</name>
    <dbReference type="NCBI Taxonomy" id="1202772"/>
    <lineage>
        <taxon>Eukaryota</taxon>
        <taxon>Sar</taxon>
        <taxon>Stramenopiles</taxon>
        <taxon>Oomycota</taxon>
        <taxon>Saprolegniomycetes</taxon>
        <taxon>Saprolegniales</taxon>
        <taxon>Achlyaceae</taxon>
        <taxon>Achlya</taxon>
    </lineage>
</organism>
<dbReference type="GO" id="GO:0005829">
    <property type="term" value="C:cytosol"/>
    <property type="evidence" value="ECO:0007669"/>
    <property type="project" value="TreeGrafter"/>
</dbReference>
<dbReference type="GO" id="GO:0030139">
    <property type="term" value="C:endocytic vesicle"/>
    <property type="evidence" value="ECO:0007669"/>
    <property type="project" value="TreeGrafter"/>
</dbReference>
<dbReference type="GO" id="GO:0016192">
    <property type="term" value="P:vesicle-mediated transport"/>
    <property type="evidence" value="ECO:0007669"/>
    <property type="project" value="InterPro"/>
</dbReference>
<dbReference type="PROSITE" id="PS51205">
    <property type="entry name" value="VPS9"/>
    <property type="match status" value="1"/>
</dbReference>
<protein>
    <recommendedName>
        <fullName evidence="1">VPS9 domain-containing protein</fullName>
    </recommendedName>
</protein>
<evidence type="ECO:0000313" key="3">
    <source>
        <dbReference type="Proteomes" id="UP000243579"/>
    </source>
</evidence>
<dbReference type="OrthoDB" id="21085at2759"/>
<dbReference type="Pfam" id="PF02204">
    <property type="entry name" value="VPS9"/>
    <property type="match status" value="1"/>
</dbReference>
<dbReference type="PANTHER" id="PTHR23101">
    <property type="entry name" value="RAB GDP/GTP EXCHANGE FACTOR"/>
    <property type="match status" value="1"/>
</dbReference>
<name>A0A1V9ZMM9_ACHHY</name>
<gene>
    <name evidence="2" type="ORF">ACHHYP_07192</name>
</gene>
<sequence>MAADGPEKETVKAFMASTPLGPSPSLAADSIAEIAMYFAGHVVASHLGAVSRAWRAATSVDTVWARLVARDFPASCLQPWPGAPMRSVYAAEHVGGSVPVLISPTDDRPMVHATTLHVTWQDRQFLLHLDGHKYVRLETPMDVWKTRRLKNNGWKPVMVVVSEAGVMLRAPSSSKLKGRLPLQYIGAIDARESGEIHITPSTGSRYTQSILLRSRPAAAARLWAAAASHNVVVCQAKHDEILSAPSVQSRLHLALHLEAAERFQAILALRKLHAFRLAQDVFKTPREAPPRRVSISHDVVHALSEKQQLSAPRDAVPKKAGSFSLRRLRRSPIHRECAALHLVPEPALLVASWLRDRDTFEGHACARFVATAKARSMAAPPPQCHAYLCDVRDVIAHISRYVLAYRRSELGAFDLSPESMEIAVIAAIERKLCMDLAKPIAEWTRGFTTLATDAQVAAKMAQWSKLPPTCAQFGLTPEFLLDWSSVVDQLRRMEAEVLPSGKLRLLLGAAKDIYTTFAKASAAARALAADDFLPVFIFCVCNSKIQAPLATLEYMWSLCSQDSLVGESGYYLTMFEASLEYIRATD</sequence>
<feature type="domain" description="VPS9" evidence="1">
    <location>
        <begin position="450"/>
        <end position="586"/>
    </location>
</feature>
<comment type="caution">
    <text evidence="2">The sequence shown here is derived from an EMBL/GenBank/DDBJ whole genome shotgun (WGS) entry which is preliminary data.</text>
</comment>
<dbReference type="SUPFAM" id="SSF109993">
    <property type="entry name" value="VPS9 domain"/>
    <property type="match status" value="1"/>
</dbReference>
<dbReference type="STRING" id="1202772.A0A1V9ZMM9"/>
<reference evidence="2 3" key="1">
    <citation type="journal article" date="2014" name="Genome Biol. Evol.">
        <title>The secreted proteins of Achlya hypogyna and Thraustotheca clavata identify the ancestral oomycete secretome and reveal gene acquisitions by horizontal gene transfer.</title>
        <authorList>
            <person name="Misner I."/>
            <person name="Blouin N."/>
            <person name="Leonard G."/>
            <person name="Richards T.A."/>
            <person name="Lane C.E."/>
        </authorList>
    </citation>
    <scope>NUCLEOTIDE SEQUENCE [LARGE SCALE GENOMIC DNA]</scope>
    <source>
        <strain evidence="2 3">ATCC 48635</strain>
    </source>
</reference>
<accession>A0A1V9ZMM9</accession>
<dbReference type="GO" id="GO:0005085">
    <property type="term" value="F:guanyl-nucleotide exchange factor activity"/>
    <property type="evidence" value="ECO:0007669"/>
    <property type="project" value="InterPro"/>
</dbReference>
<evidence type="ECO:0000313" key="2">
    <source>
        <dbReference type="EMBL" id="OQR99242.1"/>
    </source>
</evidence>
<keyword evidence="3" id="KW-1185">Reference proteome</keyword>
<dbReference type="Proteomes" id="UP000243579">
    <property type="component" value="Unassembled WGS sequence"/>
</dbReference>
<dbReference type="Gene3D" id="1.20.1050.80">
    <property type="entry name" value="VPS9 domain"/>
    <property type="match status" value="1"/>
</dbReference>
<proteinExistence type="predicted"/>
<dbReference type="EMBL" id="JNBR01000073">
    <property type="protein sequence ID" value="OQR99242.1"/>
    <property type="molecule type" value="Genomic_DNA"/>
</dbReference>
<dbReference type="AlphaFoldDB" id="A0A1V9ZMM9"/>
<dbReference type="InterPro" id="IPR037191">
    <property type="entry name" value="VPS9_dom_sf"/>
</dbReference>
<dbReference type="InterPro" id="IPR045046">
    <property type="entry name" value="Vps9-like"/>
</dbReference>
<dbReference type="GO" id="GO:0031267">
    <property type="term" value="F:small GTPase binding"/>
    <property type="evidence" value="ECO:0007669"/>
    <property type="project" value="TreeGrafter"/>
</dbReference>
<evidence type="ECO:0000259" key="1">
    <source>
        <dbReference type="PROSITE" id="PS51205"/>
    </source>
</evidence>
<dbReference type="SMART" id="SM00167">
    <property type="entry name" value="VPS9"/>
    <property type="match status" value="1"/>
</dbReference>
<dbReference type="PANTHER" id="PTHR23101:SF25">
    <property type="entry name" value="GTPASE-ACTIVATING PROTEIN AND VPS9 DOMAIN-CONTAINING PROTEIN 1"/>
    <property type="match status" value="1"/>
</dbReference>